<organism evidence="14">
    <name type="scientific">Physcomitrium patens</name>
    <name type="common">Spreading-leaved earth moss</name>
    <name type="synonym">Physcomitrella patens</name>
    <dbReference type="NCBI Taxonomy" id="3218"/>
    <lineage>
        <taxon>Eukaryota</taxon>
        <taxon>Viridiplantae</taxon>
        <taxon>Streptophyta</taxon>
        <taxon>Embryophyta</taxon>
        <taxon>Bryophyta</taxon>
        <taxon>Bryophytina</taxon>
        <taxon>Bryopsida</taxon>
        <taxon>Funariidae</taxon>
        <taxon>Funariales</taxon>
        <taxon>Funariaceae</taxon>
        <taxon>Physcomitrium</taxon>
    </lineage>
</organism>
<reference evidence="15" key="3">
    <citation type="submission" date="2020-12" db="UniProtKB">
        <authorList>
            <consortium name="EnsemblPlants"/>
        </authorList>
    </citation>
    <scope>IDENTIFICATION</scope>
</reference>
<evidence type="ECO:0000256" key="8">
    <source>
        <dbReference type="RuleBase" id="RU004447"/>
    </source>
</evidence>
<feature type="region of interest" description="Disordered" evidence="9">
    <location>
        <begin position="926"/>
        <end position="970"/>
    </location>
</feature>
<dbReference type="PANTHER" id="PTHR43690">
    <property type="entry name" value="NARDILYSIN"/>
    <property type="match status" value="1"/>
</dbReference>
<dbReference type="RefSeq" id="XP_024398268.1">
    <property type="nucleotide sequence ID" value="XM_024542500.2"/>
</dbReference>
<evidence type="ECO:0000256" key="4">
    <source>
        <dbReference type="ARBA" id="ARBA00022723"/>
    </source>
</evidence>
<dbReference type="PANTHER" id="PTHR43690:SF18">
    <property type="entry name" value="INSULIN-DEGRADING ENZYME-RELATED"/>
    <property type="match status" value="1"/>
</dbReference>
<dbReference type="Gramene" id="Pp3c16_8340V3.3">
    <property type="protein sequence ID" value="Pp3c16_8340V3.3"/>
    <property type="gene ID" value="Pp3c16_8340"/>
</dbReference>
<feature type="domain" description="Coenzyme PQQ synthesis protein F-like C-terminal lobe" evidence="13">
    <location>
        <begin position="767"/>
        <end position="864"/>
    </location>
</feature>
<dbReference type="OrthoDB" id="952271at2759"/>
<comment type="cofactor">
    <cofactor evidence="1">
        <name>Zn(2+)</name>
        <dbReference type="ChEBI" id="CHEBI:29105"/>
    </cofactor>
</comment>
<evidence type="ECO:0000259" key="13">
    <source>
        <dbReference type="Pfam" id="PF22456"/>
    </source>
</evidence>
<keyword evidence="7" id="KW-0482">Metalloprotease</keyword>
<dbReference type="MEROPS" id="M16.A02"/>
<dbReference type="STRING" id="3218.A9TAJ3"/>
<dbReference type="AlphaFoldDB" id="A9TAJ3"/>
<keyword evidence="4" id="KW-0479">Metal-binding</keyword>
<dbReference type="InterPro" id="IPR050626">
    <property type="entry name" value="Peptidase_M16"/>
</dbReference>
<dbReference type="Proteomes" id="UP000006727">
    <property type="component" value="Chromosome 16"/>
</dbReference>
<dbReference type="Gene3D" id="3.30.830.10">
    <property type="entry name" value="Metalloenzyme, LuxS/M16 peptidase-like"/>
    <property type="match status" value="4"/>
</dbReference>
<evidence type="ECO:0000256" key="7">
    <source>
        <dbReference type="ARBA" id="ARBA00023049"/>
    </source>
</evidence>
<dbReference type="GO" id="GO:0046872">
    <property type="term" value="F:metal ion binding"/>
    <property type="evidence" value="ECO:0007669"/>
    <property type="project" value="UniProtKB-KW"/>
</dbReference>
<evidence type="ECO:0000259" key="12">
    <source>
        <dbReference type="Pfam" id="PF16187"/>
    </source>
</evidence>
<evidence type="ECO:0000259" key="10">
    <source>
        <dbReference type="Pfam" id="PF00675"/>
    </source>
</evidence>
<comment type="similarity">
    <text evidence="2 8">Belongs to the peptidase M16 family.</text>
</comment>
<dbReference type="Pfam" id="PF00675">
    <property type="entry name" value="Peptidase_M16"/>
    <property type="match status" value="1"/>
</dbReference>
<feature type="domain" description="Peptidase M16 N-terminal" evidence="10">
    <location>
        <begin position="30"/>
        <end position="161"/>
    </location>
</feature>
<evidence type="ECO:0000256" key="2">
    <source>
        <dbReference type="ARBA" id="ARBA00007261"/>
    </source>
</evidence>
<feature type="compositionally biased region" description="Polar residues" evidence="9">
    <location>
        <begin position="935"/>
        <end position="964"/>
    </location>
</feature>
<evidence type="ECO:0000256" key="5">
    <source>
        <dbReference type="ARBA" id="ARBA00022801"/>
    </source>
</evidence>
<evidence type="ECO:0000313" key="15">
    <source>
        <dbReference type="EnsemblPlants" id="Pp3c16_8340V3.1"/>
    </source>
</evidence>
<reference evidence="14 16" key="1">
    <citation type="journal article" date="2008" name="Science">
        <title>The Physcomitrella genome reveals evolutionary insights into the conquest of land by plants.</title>
        <authorList>
            <person name="Rensing S."/>
            <person name="Lang D."/>
            <person name="Zimmer A."/>
            <person name="Terry A."/>
            <person name="Salamov A."/>
            <person name="Shapiro H."/>
            <person name="Nishiyama T."/>
            <person name="Perroud P.-F."/>
            <person name="Lindquist E."/>
            <person name="Kamisugi Y."/>
            <person name="Tanahashi T."/>
            <person name="Sakakibara K."/>
            <person name="Fujita T."/>
            <person name="Oishi K."/>
            <person name="Shin-I T."/>
            <person name="Kuroki Y."/>
            <person name="Toyoda A."/>
            <person name="Suzuki Y."/>
            <person name="Hashimoto A."/>
            <person name="Yamaguchi K."/>
            <person name="Sugano A."/>
            <person name="Kohara Y."/>
            <person name="Fujiyama A."/>
            <person name="Anterola A."/>
            <person name="Aoki S."/>
            <person name="Ashton N."/>
            <person name="Barbazuk W.B."/>
            <person name="Barker E."/>
            <person name="Bennetzen J."/>
            <person name="Bezanilla M."/>
            <person name="Blankenship R."/>
            <person name="Cho S.H."/>
            <person name="Dutcher S."/>
            <person name="Estelle M."/>
            <person name="Fawcett J.A."/>
            <person name="Gundlach H."/>
            <person name="Hanada K."/>
            <person name="Heyl A."/>
            <person name="Hicks K.A."/>
            <person name="Hugh J."/>
            <person name="Lohr M."/>
            <person name="Mayer K."/>
            <person name="Melkozernov A."/>
            <person name="Murata T."/>
            <person name="Nelson D."/>
            <person name="Pils B."/>
            <person name="Prigge M."/>
            <person name="Reiss B."/>
            <person name="Renner T."/>
            <person name="Rombauts S."/>
            <person name="Rushton P."/>
            <person name="Sanderfoot A."/>
            <person name="Schween G."/>
            <person name="Shiu S.-H."/>
            <person name="Stueber K."/>
            <person name="Theodoulou F.L."/>
            <person name="Tu H."/>
            <person name="Van de Peer Y."/>
            <person name="Verrier P.J."/>
            <person name="Waters E."/>
            <person name="Wood A."/>
            <person name="Yang L."/>
            <person name="Cove D."/>
            <person name="Cuming A."/>
            <person name="Hasebe M."/>
            <person name="Lucas S."/>
            <person name="Mishler D.B."/>
            <person name="Reski R."/>
            <person name="Grigoriev I."/>
            <person name="Quatrano R.S."/>
            <person name="Boore J.L."/>
        </authorList>
    </citation>
    <scope>NUCLEOTIDE SEQUENCE [LARGE SCALE GENOMIC DNA]</scope>
    <source>
        <strain evidence="15 16">cv. Gransden 2004</strain>
    </source>
</reference>
<dbReference type="InterPro" id="IPR032632">
    <property type="entry name" value="Peptidase_M16_M"/>
</dbReference>
<dbReference type="GO" id="GO:0005739">
    <property type="term" value="C:mitochondrion"/>
    <property type="evidence" value="ECO:0000318"/>
    <property type="project" value="GO_Central"/>
</dbReference>
<dbReference type="GO" id="GO:0043171">
    <property type="term" value="P:peptide catabolic process"/>
    <property type="evidence" value="ECO:0000318"/>
    <property type="project" value="GO_Central"/>
</dbReference>
<keyword evidence="3" id="KW-0645">Protease</keyword>
<dbReference type="Pfam" id="PF22456">
    <property type="entry name" value="PqqF-like_C_4"/>
    <property type="match status" value="1"/>
</dbReference>
<dbReference type="EnsemblPlants" id="Pp3c16_8340V3.3">
    <property type="protein sequence ID" value="Pp3c16_8340V3.3"/>
    <property type="gene ID" value="Pp3c16_8340"/>
</dbReference>
<dbReference type="InterPro" id="IPR007863">
    <property type="entry name" value="Peptidase_M16_C"/>
</dbReference>
<dbReference type="GeneID" id="112293272"/>
<dbReference type="EMBL" id="ABEU02000016">
    <property type="protein sequence ID" value="PNR37551.1"/>
    <property type="molecule type" value="Genomic_DNA"/>
</dbReference>
<evidence type="ECO:0000313" key="16">
    <source>
        <dbReference type="Proteomes" id="UP000006727"/>
    </source>
</evidence>
<accession>A9TAJ3</accession>
<dbReference type="KEGG" id="ppp:112293272"/>
<dbReference type="InterPro" id="IPR054734">
    <property type="entry name" value="PqqF-like_C_4"/>
</dbReference>
<evidence type="ECO:0000256" key="1">
    <source>
        <dbReference type="ARBA" id="ARBA00001947"/>
    </source>
</evidence>
<protein>
    <recommendedName>
        <fullName evidence="17">Insulin-degrading enzyme-like 1, peroxisomal</fullName>
    </recommendedName>
</protein>
<feature type="domain" description="Peptidase M16 middle/third" evidence="12">
    <location>
        <begin position="376"/>
        <end position="655"/>
    </location>
</feature>
<dbReference type="PROSITE" id="PS00143">
    <property type="entry name" value="INSULINASE"/>
    <property type="match status" value="1"/>
</dbReference>
<dbReference type="HOGENOM" id="CLU_004639_1_1_1"/>
<dbReference type="eggNOG" id="KOG0959">
    <property type="taxonomic scope" value="Eukaryota"/>
</dbReference>
<evidence type="ECO:0008006" key="17">
    <source>
        <dbReference type="Google" id="ProtNLM"/>
    </source>
</evidence>
<evidence type="ECO:0000313" key="14">
    <source>
        <dbReference type="EMBL" id="PNR37551.1"/>
    </source>
</evidence>
<dbReference type="PaxDb" id="3218-PP1S194_178V6.1"/>
<dbReference type="FunFam" id="3.30.830.10:FF:000003">
    <property type="entry name" value="Insulin-degrading enzyme"/>
    <property type="match status" value="1"/>
</dbReference>
<evidence type="ECO:0000256" key="3">
    <source>
        <dbReference type="ARBA" id="ARBA00022670"/>
    </source>
</evidence>
<evidence type="ECO:0000259" key="11">
    <source>
        <dbReference type="Pfam" id="PF05193"/>
    </source>
</evidence>
<dbReference type="InterPro" id="IPR011765">
    <property type="entry name" value="Pept_M16_N"/>
</dbReference>
<keyword evidence="6" id="KW-0862">Zinc</keyword>
<dbReference type="GO" id="GO:0051603">
    <property type="term" value="P:proteolysis involved in protein catabolic process"/>
    <property type="evidence" value="ECO:0000318"/>
    <property type="project" value="GO_Central"/>
</dbReference>
<gene>
    <name evidence="15" type="primary">LOC112293272</name>
    <name evidence="14" type="ORF">PHYPA_020660</name>
</gene>
<dbReference type="Pfam" id="PF05193">
    <property type="entry name" value="Peptidase_M16_C"/>
    <property type="match status" value="1"/>
</dbReference>
<evidence type="ECO:0000256" key="9">
    <source>
        <dbReference type="SAM" id="MobiDB-lite"/>
    </source>
</evidence>
<dbReference type="SUPFAM" id="SSF63411">
    <property type="entry name" value="LuxS/MPP-like metallohydrolase"/>
    <property type="match status" value="4"/>
</dbReference>
<dbReference type="InterPro" id="IPR011249">
    <property type="entry name" value="Metalloenz_LuxS/M16"/>
</dbReference>
<dbReference type="FunFam" id="3.30.830.10:FF:000028">
    <property type="entry name" value="Insulin-degrading enzyme-like 1 peroxisomal"/>
    <property type="match status" value="1"/>
</dbReference>
<dbReference type="Gramene" id="Pp3c16_8340V3.1">
    <property type="protein sequence ID" value="Pp3c16_8340V3.1"/>
    <property type="gene ID" value="Pp3c16_8340"/>
</dbReference>
<evidence type="ECO:0000256" key="6">
    <source>
        <dbReference type="ARBA" id="ARBA00022833"/>
    </source>
</evidence>
<reference evidence="14 16" key="2">
    <citation type="journal article" date="2018" name="Plant J.">
        <title>The Physcomitrella patens chromosome-scale assembly reveals moss genome structure and evolution.</title>
        <authorList>
            <person name="Lang D."/>
            <person name="Ullrich K.K."/>
            <person name="Murat F."/>
            <person name="Fuchs J."/>
            <person name="Jenkins J."/>
            <person name="Haas F.B."/>
            <person name="Piednoel M."/>
            <person name="Gundlach H."/>
            <person name="Van Bel M."/>
            <person name="Meyberg R."/>
            <person name="Vives C."/>
            <person name="Morata J."/>
            <person name="Symeonidi A."/>
            <person name="Hiss M."/>
            <person name="Muchero W."/>
            <person name="Kamisugi Y."/>
            <person name="Saleh O."/>
            <person name="Blanc G."/>
            <person name="Decker E.L."/>
            <person name="van Gessel N."/>
            <person name="Grimwood J."/>
            <person name="Hayes R.D."/>
            <person name="Graham S.W."/>
            <person name="Gunter L.E."/>
            <person name="McDaniel S.F."/>
            <person name="Hoernstein S.N.W."/>
            <person name="Larsson A."/>
            <person name="Li F.W."/>
            <person name="Perroud P.F."/>
            <person name="Phillips J."/>
            <person name="Ranjan P."/>
            <person name="Rokshar D.S."/>
            <person name="Rothfels C.J."/>
            <person name="Schneider L."/>
            <person name="Shu S."/>
            <person name="Stevenson D.W."/>
            <person name="Thummler F."/>
            <person name="Tillich M."/>
            <person name="Villarreal Aguilar J.C."/>
            <person name="Widiez T."/>
            <person name="Wong G.K."/>
            <person name="Wymore A."/>
            <person name="Zhang Y."/>
            <person name="Zimmer A.D."/>
            <person name="Quatrano R.S."/>
            <person name="Mayer K.F.X."/>
            <person name="Goodstein D."/>
            <person name="Casacuberta J.M."/>
            <person name="Vandepoele K."/>
            <person name="Reski R."/>
            <person name="Cuming A.C."/>
            <person name="Tuskan G.A."/>
            <person name="Maumus F."/>
            <person name="Salse J."/>
            <person name="Schmutz J."/>
            <person name="Rensing S.A."/>
        </authorList>
    </citation>
    <scope>NUCLEOTIDE SEQUENCE [LARGE SCALE GENOMIC DNA]</scope>
    <source>
        <strain evidence="15 16">cv. Gransden 2004</strain>
    </source>
</reference>
<dbReference type="FunFam" id="3.30.830.10:FF:000005">
    <property type="entry name" value="nardilysin isoform X1"/>
    <property type="match status" value="1"/>
</dbReference>
<dbReference type="Pfam" id="PF16187">
    <property type="entry name" value="Peptidase_M16_M"/>
    <property type="match status" value="1"/>
</dbReference>
<keyword evidence="5" id="KW-0378">Hydrolase</keyword>
<feature type="domain" description="Peptidase M16 C-terminal" evidence="11">
    <location>
        <begin position="193"/>
        <end position="370"/>
    </location>
</feature>
<dbReference type="FunFam" id="3.30.830.10:FF:000004">
    <property type="entry name" value="Putative insulin-degrading enzyme"/>
    <property type="match status" value="1"/>
</dbReference>
<dbReference type="GO" id="GO:0005829">
    <property type="term" value="C:cytosol"/>
    <property type="evidence" value="ECO:0000318"/>
    <property type="project" value="GO_Central"/>
</dbReference>
<keyword evidence="16" id="KW-1185">Reference proteome</keyword>
<proteinExistence type="inferred from homology"/>
<dbReference type="InterPro" id="IPR001431">
    <property type="entry name" value="Pept_M16_Zn_BS"/>
</dbReference>
<name>A9TAJ3_PHYPA</name>
<dbReference type="EnsemblPlants" id="Pp3c16_8340V3.1">
    <property type="protein sequence ID" value="Pp3c16_8340V3.1"/>
    <property type="gene ID" value="Pp3c16_8340"/>
</dbReference>
<sequence>MVSGDHSTIVKPRNDEREYKRVLLSNGLQVLLVSDPETDKGAAAMDVHVGSFNDPEGVQGLAHFLEHMLFYASEKYPEEGSYKKFLSEHGGYANAFTGDENTNYHFDVNATHFEEALDRFAQLFICPLFSAEAISREMHAVDSENSKNLSSDAWRRCQLQKNFSSKDHPYHKFQTGNKTTLHTRPISRGMDIREGLQSFFEENYSAGLMSLAVYGKEPVTKLEELVREKFSLIKNKCVEALRFPGSPCSSEHLKIIVKSVPLRDQNILEVTWPITPNFSNYKKGASPYVQHILESDAEGSLIALLKELGWANSISAQENGTMDYAFLEIYLELTNAGQEHVQEVLDFLFQYVKLLQQEGVVEWIYEEKRAMNETWFNFKDKADPIDYVVELSDSMQIYPVEDWLATDALFAEFDRNTISALANQLKPQHVRIFCSSKKHKLETTDVEPWYGTPYTVEYIDDICIQRWEDAPIDTRLHLPSPNIFKPTDFNIKNFEGEEKHPVMIRKTSLSKLWYKHGTNFKTPKAYVYLSFHCPESNKSVEAEILTYIFTWLFADEMTEYAYYTSMAGLYYSVSDSKDGLEVVVEGYHDKLMSLTEKIVEKMLNFRMKEDRFAFVKEKVVRNYANMRFMQPHAQANYEINHILTQESWHLSECLEVLPLIDAQKFSAYFPRLLSGTFVEALIGGNVTSSEATSLMQYIEKTLSPLVNNRAPNFSQSLQRRIMCLEAGTEWFYPTAGFSPDDENSAISIFFQVERDSPRSNMLLKLFTLIAQEQYFNQLRTVEQLGYIVNLYEKHFENVRGVQITIQSTVKDPTQLDQRIEAFFTMFEEELQMMTVEEFKNNAEVLMDMKLEKCKNIWEESDFYWREISRGSLQFDRKKNEVNALKELKKEDLIAFFNQKIKRNGSERRKLGVQIFGNQHHRELIKAKDERKLPLSFTNDSENGHSNPGPTETKQNEPHPQTNGSKDTDSYHLLSNGIAETIPRDDFYEHLYTPGNGYKQQGVTEAKFDSRQQNAIFVCDEQAAQLDHTKKTCANRIDDIQAFKRSQSFYCSPKIVP</sequence>
<dbReference type="GO" id="GO:0004222">
    <property type="term" value="F:metalloendopeptidase activity"/>
    <property type="evidence" value="ECO:0000318"/>
    <property type="project" value="GO_Central"/>
</dbReference>